<dbReference type="PANTHER" id="PTHR33362">
    <property type="entry name" value="SIALIC ACID TRAP TRANSPORTER PERMEASE PROTEIN SIAT-RELATED"/>
    <property type="match status" value="1"/>
</dbReference>
<keyword evidence="2" id="KW-1003">Cell membrane</keyword>
<dbReference type="GO" id="GO:0022857">
    <property type="term" value="F:transmembrane transporter activity"/>
    <property type="evidence" value="ECO:0007669"/>
    <property type="project" value="TreeGrafter"/>
</dbReference>
<evidence type="ECO:0000256" key="4">
    <source>
        <dbReference type="ARBA" id="ARBA00022692"/>
    </source>
</evidence>
<evidence type="ECO:0000313" key="10">
    <source>
        <dbReference type="Proteomes" id="UP000013085"/>
    </source>
</evidence>
<comment type="subcellular location">
    <subcellularLocation>
        <location evidence="1">Cell inner membrane</location>
        <topology evidence="1">Multi-pass membrane protein</topology>
    </subcellularLocation>
</comment>
<evidence type="ECO:0000259" key="8">
    <source>
        <dbReference type="Pfam" id="PF06808"/>
    </source>
</evidence>
<feature type="transmembrane region" description="Helical" evidence="7">
    <location>
        <begin position="182"/>
        <end position="201"/>
    </location>
</feature>
<feature type="transmembrane region" description="Helical" evidence="7">
    <location>
        <begin position="363"/>
        <end position="387"/>
    </location>
</feature>
<gene>
    <name evidence="9" type="ORF">HMPREF1090_01231</name>
</gene>
<dbReference type="Pfam" id="PF06808">
    <property type="entry name" value="DctM"/>
    <property type="match status" value="1"/>
</dbReference>
<dbReference type="NCBIfam" id="TIGR00786">
    <property type="entry name" value="dctM"/>
    <property type="match status" value="1"/>
</dbReference>
<keyword evidence="6 7" id="KW-0472">Membrane</keyword>
<dbReference type="EMBL" id="AGYR01000010">
    <property type="protein sequence ID" value="ENZ18349.1"/>
    <property type="molecule type" value="Genomic_DNA"/>
</dbReference>
<evidence type="ECO:0000256" key="3">
    <source>
        <dbReference type="ARBA" id="ARBA00022519"/>
    </source>
</evidence>
<dbReference type="InterPro" id="IPR010656">
    <property type="entry name" value="DctM"/>
</dbReference>
<evidence type="ECO:0000256" key="2">
    <source>
        <dbReference type="ARBA" id="ARBA00022475"/>
    </source>
</evidence>
<feature type="domain" description="TRAP C4-dicarboxylate transport system permease DctM subunit" evidence="8">
    <location>
        <begin position="13"/>
        <end position="424"/>
    </location>
</feature>
<evidence type="ECO:0000256" key="5">
    <source>
        <dbReference type="ARBA" id="ARBA00022989"/>
    </source>
</evidence>
<keyword evidence="4 7" id="KW-0812">Transmembrane</keyword>
<feature type="transmembrane region" description="Helical" evidence="7">
    <location>
        <begin position="55"/>
        <end position="77"/>
    </location>
</feature>
<keyword evidence="3" id="KW-0997">Cell inner membrane</keyword>
<dbReference type="PANTHER" id="PTHR33362:SF2">
    <property type="entry name" value="TRAP TRANSPORTER LARGE PERMEASE PROTEIN"/>
    <property type="match status" value="1"/>
</dbReference>
<feature type="transmembrane region" description="Helical" evidence="7">
    <location>
        <begin position="145"/>
        <end position="170"/>
    </location>
</feature>
<feature type="transmembrane region" description="Helical" evidence="7">
    <location>
        <begin position="249"/>
        <end position="267"/>
    </location>
</feature>
<comment type="caution">
    <text evidence="9">The sequence shown here is derived from an EMBL/GenBank/DDBJ whole genome shotgun (WGS) entry which is preliminary data.</text>
</comment>
<feature type="transmembrane region" description="Helical" evidence="7">
    <location>
        <begin position="221"/>
        <end position="243"/>
    </location>
</feature>
<reference evidence="9 10" key="1">
    <citation type="submission" date="2013-01" db="EMBL/GenBank/DDBJ databases">
        <title>The Genome Sequence of Clostridium clostridioforme 90A8.</title>
        <authorList>
            <consortium name="The Broad Institute Genome Sequencing Platform"/>
            <person name="Earl A."/>
            <person name="Ward D."/>
            <person name="Feldgarden M."/>
            <person name="Gevers D."/>
            <person name="Courvalin P."/>
            <person name="Lambert T."/>
            <person name="Walker B."/>
            <person name="Young S.K."/>
            <person name="Zeng Q."/>
            <person name="Gargeya S."/>
            <person name="Fitzgerald M."/>
            <person name="Haas B."/>
            <person name="Abouelleil A."/>
            <person name="Alvarado L."/>
            <person name="Arachchi H.M."/>
            <person name="Berlin A.M."/>
            <person name="Chapman S.B."/>
            <person name="Dewar J."/>
            <person name="Goldberg J."/>
            <person name="Griggs A."/>
            <person name="Gujja S."/>
            <person name="Hansen M."/>
            <person name="Howarth C."/>
            <person name="Imamovic A."/>
            <person name="Larimer J."/>
            <person name="McCowan C."/>
            <person name="Murphy C."/>
            <person name="Neiman D."/>
            <person name="Pearson M."/>
            <person name="Priest M."/>
            <person name="Roberts A."/>
            <person name="Saif S."/>
            <person name="Shea T."/>
            <person name="Sisk P."/>
            <person name="Sykes S."/>
            <person name="Wortman J."/>
            <person name="Nusbaum C."/>
            <person name="Birren B."/>
        </authorList>
    </citation>
    <scope>NUCLEOTIDE SEQUENCE [LARGE SCALE GENOMIC DNA]</scope>
    <source>
        <strain evidence="9 10">90A8</strain>
    </source>
</reference>
<evidence type="ECO:0000256" key="6">
    <source>
        <dbReference type="ARBA" id="ARBA00023136"/>
    </source>
</evidence>
<evidence type="ECO:0000313" key="9">
    <source>
        <dbReference type="EMBL" id="ENZ18349.1"/>
    </source>
</evidence>
<dbReference type="RefSeq" id="WP_002588377.1">
    <property type="nucleotide sequence ID" value="NZ_KB851009.1"/>
</dbReference>
<accession>A0A0E2HSE5</accession>
<evidence type="ECO:0000256" key="7">
    <source>
        <dbReference type="SAM" id="Phobius"/>
    </source>
</evidence>
<dbReference type="HOGENOM" id="CLU_019824_4_1_9"/>
<dbReference type="AlphaFoldDB" id="A0A0E2HSE5"/>
<feature type="transmembrane region" description="Helical" evidence="7">
    <location>
        <begin position="407"/>
        <end position="432"/>
    </location>
</feature>
<dbReference type="Proteomes" id="UP000013085">
    <property type="component" value="Unassembled WGS sequence"/>
</dbReference>
<feature type="transmembrane region" description="Helical" evidence="7">
    <location>
        <begin position="321"/>
        <end position="351"/>
    </location>
</feature>
<evidence type="ECO:0000256" key="1">
    <source>
        <dbReference type="ARBA" id="ARBA00004429"/>
    </source>
</evidence>
<dbReference type="GO" id="GO:0005886">
    <property type="term" value="C:plasma membrane"/>
    <property type="evidence" value="ECO:0007669"/>
    <property type="project" value="UniProtKB-SubCell"/>
</dbReference>
<dbReference type="PIRSF" id="PIRSF006066">
    <property type="entry name" value="HI0050"/>
    <property type="match status" value="1"/>
</dbReference>
<organism evidence="9 10">
    <name type="scientific">[Clostridium] clostridioforme 90A8</name>
    <dbReference type="NCBI Taxonomy" id="999408"/>
    <lineage>
        <taxon>Bacteria</taxon>
        <taxon>Bacillati</taxon>
        <taxon>Bacillota</taxon>
        <taxon>Clostridia</taxon>
        <taxon>Lachnospirales</taxon>
        <taxon>Lachnospiraceae</taxon>
        <taxon>Enterocloster</taxon>
    </lineage>
</organism>
<feature type="transmembrane region" description="Helical" evidence="7">
    <location>
        <begin position="112"/>
        <end position="133"/>
    </location>
</feature>
<dbReference type="InterPro" id="IPR004681">
    <property type="entry name" value="TRAP_DctM"/>
</dbReference>
<name>A0A0E2HSE5_9FIRM</name>
<sequence>MTMSVVQVGLILIGTFFLLLALSVPVSISLIVSSVLTTACVMDLDLATFVASQKMITGVDSFSLIAVPFFILCGVLMNSGGIAQKLINFAKLFVGFIPGGLAHTNILGSTLFGSISGSSVAASIAVGGVMIPLEEKEGYDRKFAAAANIASAPTGLIIPPSGILIIYAVLSGCSVVGMIMSGYIPGFMWCIACMMVAFVIAKKNKYPTTKAVPAKVFIHTFIDAVPSLLLIVIIVGGVCSGIFTATESAAVAVAYTLFLSIVCYRTIKIKDLPAILCDACETTAVIMFLIAASSTMSFVMSFTGLPAAIGKAMLSISSNPYVVLLMINIIFLVVGTFMDITPAVLIFAPIFLPVVKSFGMHPIHFGIMMIMNLGIGNITPPVGSALFSGCSVAGIDMEDMIKPILPFYGAIFAALMLVAYVPWFSMVIPTLVGAV</sequence>
<dbReference type="GeneID" id="57961380"/>
<dbReference type="PATRIC" id="fig|999408.3.peg.1316"/>
<feature type="transmembrane region" description="Helical" evidence="7">
    <location>
        <begin position="288"/>
        <end position="309"/>
    </location>
</feature>
<proteinExistence type="predicted"/>
<protein>
    <submittedName>
        <fullName evidence="9">TRAP transporter, DctM subunit</fullName>
    </submittedName>
</protein>
<keyword evidence="5 7" id="KW-1133">Transmembrane helix</keyword>